<keyword evidence="6 8" id="KW-0472">Membrane</keyword>
<evidence type="ECO:0000256" key="6">
    <source>
        <dbReference type="ARBA" id="ARBA00023136"/>
    </source>
</evidence>
<proteinExistence type="inferred from homology"/>
<keyword evidence="3" id="KW-1003">Cell membrane</keyword>
<gene>
    <name evidence="10" type="ORF">GCM10009823_30970</name>
</gene>
<feature type="transmembrane region" description="Helical" evidence="8">
    <location>
        <begin position="82"/>
        <end position="99"/>
    </location>
</feature>
<protein>
    <recommendedName>
        <fullName evidence="9">Acyltransferase 3 domain-containing protein</fullName>
    </recommendedName>
</protein>
<feature type="transmembrane region" description="Helical" evidence="8">
    <location>
        <begin position="158"/>
        <end position="177"/>
    </location>
</feature>
<feature type="transmembrane region" description="Helical" evidence="8">
    <location>
        <begin position="212"/>
        <end position="231"/>
    </location>
</feature>
<keyword evidence="4 8" id="KW-0812">Transmembrane</keyword>
<feature type="transmembrane region" description="Helical" evidence="8">
    <location>
        <begin position="274"/>
        <end position="292"/>
    </location>
</feature>
<dbReference type="InterPro" id="IPR002656">
    <property type="entry name" value="Acyl_transf_3_dom"/>
</dbReference>
<feature type="transmembrane region" description="Helical" evidence="8">
    <location>
        <begin position="38"/>
        <end position="57"/>
    </location>
</feature>
<sequence>MSRPHAPQSFPAPGGVSPGRDAAGEAPGRRAYRGDVDLLRLAACLTVMLGHAGGTLIRRTQDEHQDSAAYLVGHLAEAVNPWAVPMFFAIAGWAVLAGAPPRDQATMLGRIVRHAVPLAFWSLAYLGVYKMVAWDEVDVRGTLVQLPFSATGPGYHLWYLYLYIPLITLFGAAVLLLRGKRPWGLALLGLLFSGGAVLFELVQHATGLDLGGWRWGVTTYAVVYFTAGGLLIHSVGSLRLPRWACWAAGIVFAGASALVFLWETRVHYPIENANPLTPVLGVCVILLIAAVWRGARGSGPVTGGDGLGGRRGLGGRNGLGGRGGLGGAQTPVDAQSPTDGRSLTGERAAAVTAARRSPLLSRLACASFGAFLVHVFLIDAWFGTLFPLDWGLLATTALFLCGWLGCFAVSLTASLLWGRLPHARRLLG</sequence>
<evidence type="ECO:0000256" key="4">
    <source>
        <dbReference type="ARBA" id="ARBA00022692"/>
    </source>
</evidence>
<dbReference type="Proteomes" id="UP001500984">
    <property type="component" value="Unassembled WGS sequence"/>
</dbReference>
<feature type="transmembrane region" description="Helical" evidence="8">
    <location>
        <begin position="243"/>
        <end position="262"/>
    </location>
</feature>
<feature type="domain" description="Acyltransferase 3" evidence="9">
    <location>
        <begin position="35"/>
        <end position="293"/>
    </location>
</feature>
<evidence type="ECO:0000256" key="2">
    <source>
        <dbReference type="ARBA" id="ARBA00007400"/>
    </source>
</evidence>
<dbReference type="PANTHER" id="PTHR40074">
    <property type="entry name" value="O-ACETYLTRANSFERASE WECH"/>
    <property type="match status" value="1"/>
</dbReference>
<evidence type="ECO:0000256" key="7">
    <source>
        <dbReference type="SAM" id="MobiDB-lite"/>
    </source>
</evidence>
<feature type="region of interest" description="Disordered" evidence="7">
    <location>
        <begin position="1"/>
        <end position="28"/>
    </location>
</feature>
<evidence type="ECO:0000256" key="8">
    <source>
        <dbReference type="SAM" id="Phobius"/>
    </source>
</evidence>
<organism evidence="10 11">
    <name type="scientific">Brevibacterium salitolerans</name>
    <dbReference type="NCBI Taxonomy" id="1403566"/>
    <lineage>
        <taxon>Bacteria</taxon>
        <taxon>Bacillati</taxon>
        <taxon>Actinomycetota</taxon>
        <taxon>Actinomycetes</taxon>
        <taxon>Micrococcales</taxon>
        <taxon>Brevibacteriaceae</taxon>
        <taxon>Brevibacterium</taxon>
    </lineage>
</organism>
<feature type="transmembrane region" description="Helical" evidence="8">
    <location>
        <begin position="184"/>
        <end position="206"/>
    </location>
</feature>
<feature type="transmembrane region" description="Helical" evidence="8">
    <location>
        <begin position="111"/>
        <end position="129"/>
    </location>
</feature>
<evidence type="ECO:0000313" key="11">
    <source>
        <dbReference type="Proteomes" id="UP001500984"/>
    </source>
</evidence>
<dbReference type="Pfam" id="PF01757">
    <property type="entry name" value="Acyl_transf_3"/>
    <property type="match status" value="1"/>
</dbReference>
<comment type="subcellular location">
    <subcellularLocation>
        <location evidence="1">Cell membrane</location>
        <topology evidence="1">Multi-pass membrane protein</topology>
    </subcellularLocation>
</comment>
<reference evidence="10 11" key="1">
    <citation type="journal article" date="2019" name="Int. J. Syst. Evol. Microbiol.">
        <title>The Global Catalogue of Microorganisms (GCM) 10K type strain sequencing project: providing services to taxonomists for standard genome sequencing and annotation.</title>
        <authorList>
            <consortium name="The Broad Institute Genomics Platform"/>
            <consortium name="The Broad Institute Genome Sequencing Center for Infectious Disease"/>
            <person name="Wu L."/>
            <person name="Ma J."/>
        </authorList>
    </citation>
    <scope>NUCLEOTIDE SEQUENCE [LARGE SCALE GENOMIC DNA]</scope>
    <source>
        <strain evidence="10 11">JCM 15900</strain>
    </source>
</reference>
<dbReference type="PANTHER" id="PTHR40074:SF2">
    <property type="entry name" value="O-ACETYLTRANSFERASE WECH"/>
    <property type="match status" value="1"/>
</dbReference>
<dbReference type="RefSeq" id="WP_344338323.1">
    <property type="nucleotide sequence ID" value="NZ_BAAAPZ010000018.1"/>
</dbReference>
<accession>A0ABN2X544</accession>
<feature type="transmembrane region" description="Helical" evidence="8">
    <location>
        <begin position="390"/>
        <end position="417"/>
    </location>
</feature>
<evidence type="ECO:0000313" key="10">
    <source>
        <dbReference type="EMBL" id="GAA2105504.1"/>
    </source>
</evidence>
<name>A0ABN2X544_9MICO</name>
<comment type="caution">
    <text evidence="10">The sequence shown here is derived from an EMBL/GenBank/DDBJ whole genome shotgun (WGS) entry which is preliminary data.</text>
</comment>
<keyword evidence="5 8" id="KW-1133">Transmembrane helix</keyword>
<evidence type="ECO:0000256" key="5">
    <source>
        <dbReference type="ARBA" id="ARBA00022989"/>
    </source>
</evidence>
<comment type="similarity">
    <text evidence="2">Belongs to the acyltransferase 3 family.</text>
</comment>
<evidence type="ECO:0000259" key="9">
    <source>
        <dbReference type="Pfam" id="PF01757"/>
    </source>
</evidence>
<feature type="transmembrane region" description="Helical" evidence="8">
    <location>
        <begin position="363"/>
        <end position="384"/>
    </location>
</feature>
<keyword evidence="11" id="KW-1185">Reference proteome</keyword>
<dbReference type="EMBL" id="BAAAPZ010000018">
    <property type="protein sequence ID" value="GAA2105504.1"/>
    <property type="molecule type" value="Genomic_DNA"/>
</dbReference>
<evidence type="ECO:0000256" key="3">
    <source>
        <dbReference type="ARBA" id="ARBA00022475"/>
    </source>
</evidence>
<evidence type="ECO:0000256" key="1">
    <source>
        <dbReference type="ARBA" id="ARBA00004651"/>
    </source>
</evidence>